<dbReference type="Proteomes" id="UP000184404">
    <property type="component" value="Unassembled WGS sequence"/>
</dbReference>
<evidence type="ECO:0000313" key="2">
    <source>
        <dbReference type="EMBL" id="SHF00636.1"/>
    </source>
</evidence>
<reference evidence="2 3" key="1">
    <citation type="submission" date="2016-11" db="EMBL/GenBank/DDBJ databases">
        <authorList>
            <person name="Jaros S."/>
            <person name="Januszkiewicz K."/>
            <person name="Wedrychowicz H."/>
        </authorList>
    </citation>
    <scope>NUCLEOTIDE SEQUENCE [LARGE SCALE GENOMIC DNA]</scope>
    <source>
        <strain evidence="2 3">DSM 10502</strain>
    </source>
</reference>
<dbReference type="AlphaFoldDB" id="A0A1M4Y4T6"/>
<comment type="similarity">
    <text evidence="1">Belongs to the bactofilin family.</text>
</comment>
<dbReference type="PANTHER" id="PTHR35024">
    <property type="entry name" value="HYPOTHETICAL CYTOSOLIC PROTEIN"/>
    <property type="match status" value="1"/>
</dbReference>
<proteinExistence type="inferred from homology"/>
<dbReference type="Pfam" id="PF04519">
    <property type="entry name" value="Bactofilin"/>
    <property type="match status" value="1"/>
</dbReference>
<dbReference type="OrthoDB" id="9789407at2"/>
<sequence>MFESMKRRVDNPRDDIETIIGRNTAINGQISGSGNIRVDGRVDGGIAVEGDAVIGESGIVNGDIKAASLMVAGSVTGNADVDGNLSIQETGQLIGDVKVRSLNISDGGIFKGRSEMAVRSGSYEPDPIG</sequence>
<dbReference type="InterPro" id="IPR007607">
    <property type="entry name" value="BacA/B"/>
</dbReference>
<keyword evidence="3" id="KW-1185">Reference proteome</keyword>
<dbReference type="RefSeq" id="WP_072935725.1">
    <property type="nucleotide sequence ID" value="NZ_FQUG01000006.1"/>
</dbReference>
<dbReference type="STRING" id="1123243.SAMN02745190_01623"/>
<accession>A0A1M4Y4T6</accession>
<dbReference type="PANTHER" id="PTHR35024:SF4">
    <property type="entry name" value="POLYMER-FORMING CYTOSKELETAL PROTEIN"/>
    <property type="match status" value="1"/>
</dbReference>
<dbReference type="EMBL" id="FQUG01000006">
    <property type="protein sequence ID" value="SHF00636.1"/>
    <property type="molecule type" value="Genomic_DNA"/>
</dbReference>
<gene>
    <name evidence="2" type="ORF">SAMN02745190_01623</name>
</gene>
<name>A0A1M4Y4T6_9FIRM</name>
<protein>
    <submittedName>
        <fullName evidence="2">Protein CcmA, bactofilin family</fullName>
    </submittedName>
</protein>
<evidence type="ECO:0000313" key="3">
    <source>
        <dbReference type="Proteomes" id="UP000184404"/>
    </source>
</evidence>
<evidence type="ECO:0000256" key="1">
    <source>
        <dbReference type="ARBA" id="ARBA00044755"/>
    </source>
</evidence>
<organism evidence="2 3">
    <name type="scientific">Schwartzia succinivorans DSM 10502</name>
    <dbReference type="NCBI Taxonomy" id="1123243"/>
    <lineage>
        <taxon>Bacteria</taxon>
        <taxon>Bacillati</taxon>
        <taxon>Bacillota</taxon>
        <taxon>Negativicutes</taxon>
        <taxon>Selenomonadales</taxon>
        <taxon>Selenomonadaceae</taxon>
        <taxon>Schwartzia</taxon>
    </lineage>
</organism>